<sequence>MTKTVKQIAADCGVSEQAIRAWCRRNHVAKDAKHGFVIDETTLSAIYQHYRVDKRKQVSQRAKASFATRETSCETDFGRSSHPSVPWEVYEDMRSQLEAKDRQIADLSKALVSSQESLRAAQILHGVDKKEVLLEAAAEGAASDGLDGDSPKGDSRKDGNLNLFDRIFGRKER</sequence>
<keyword evidence="2" id="KW-0614">Plasmid</keyword>
<proteinExistence type="predicted"/>
<name>A0A0H5Q4X1_9ZZZZ</name>
<reference evidence="2" key="1">
    <citation type="submission" date="2015-06" db="EMBL/GenBank/DDBJ databases">
        <authorList>
            <person name="Joergensen T."/>
        </authorList>
    </citation>
    <scope>NUCLEOTIDE SEQUENCE</scope>
    <source>
        <plasmid evidence="2">pRGFK1325</plasmid>
    </source>
</reference>
<accession>A0A0H5Q4X1</accession>
<evidence type="ECO:0000256" key="1">
    <source>
        <dbReference type="SAM" id="MobiDB-lite"/>
    </source>
</evidence>
<organism evidence="2">
    <name type="scientific">uncultured prokaryote</name>
    <dbReference type="NCBI Taxonomy" id="198431"/>
    <lineage>
        <taxon>unclassified sequences</taxon>
        <taxon>environmental samples</taxon>
    </lineage>
</organism>
<feature type="compositionally biased region" description="Basic and acidic residues" evidence="1">
    <location>
        <begin position="149"/>
        <end position="159"/>
    </location>
</feature>
<reference evidence="2" key="2">
    <citation type="submission" date="2015-07" db="EMBL/GenBank/DDBJ databases">
        <title>Plasmids, circular viruses and viroids from rat gut.</title>
        <authorList>
            <person name="Jorgensen T.J."/>
            <person name="Hansen M.A."/>
            <person name="Xu Z."/>
            <person name="Tabak M.A."/>
            <person name="Sorensen S.J."/>
            <person name="Hansen L.H."/>
        </authorList>
    </citation>
    <scope>NUCLEOTIDE SEQUENCE</scope>
    <source>
        <plasmid evidence="2">pRGFK1325</plasmid>
    </source>
</reference>
<protein>
    <submittedName>
        <fullName evidence="2">Uncharacterized protein</fullName>
    </submittedName>
</protein>
<dbReference type="AlphaFoldDB" id="A0A0H5Q4X1"/>
<dbReference type="EMBL" id="LN853891">
    <property type="protein sequence ID" value="CRY96908.1"/>
    <property type="molecule type" value="Genomic_DNA"/>
</dbReference>
<feature type="region of interest" description="Disordered" evidence="1">
    <location>
        <begin position="140"/>
        <end position="173"/>
    </location>
</feature>
<evidence type="ECO:0000313" key="2">
    <source>
        <dbReference type="EMBL" id="CRY96908.1"/>
    </source>
</evidence>
<geneLocation type="plasmid" evidence="2">
    <name>pRGFK1325</name>
</geneLocation>